<gene>
    <name evidence="2" type="ORF">V8G57_02730</name>
</gene>
<sequence length="94" mass="10330">MRFLMGNIAKSNLNNANLRHVKDVLCTVAFVALLGLANALATNAGDYAAPTQEEIDADIEAQRVDLCDADGWPDDENSRLAFRRACHTELKRAQ</sequence>
<comment type="caution">
    <text evidence="2">The sequence shown here is derived from an EMBL/GenBank/DDBJ whole genome shotgun (WGS) entry which is preliminary data.</text>
</comment>
<keyword evidence="1" id="KW-0732">Signal</keyword>
<dbReference type="EMBL" id="JBANDC010000002">
    <property type="protein sequence ID" value="MEM4986295.1"/>
    <property type="molecule type" value="Genomic_DNA"/>
</dbReference>
<evidence type="ECO:0000313" key="3">
    <source>
        <dbReference type="Proteomes" id="UP001495910"/>
    </source>
</evidence>
<accession>A0ABU9PQL2</accession>
<dbReference type="Proteomes" id="UP001495910">
    <property type="component" value="Unassembled WGS sequence"/>
</dbReference>
<protein>
    <recommendedName>
        <fullName evidence="4">Conjugative transfer region protein TrbK</fullName>
    </recommendedName>
</protein>
<evidence type="ECO:0000313" key="2">
    <source>
        <dbReference type="EMBL" id="MEM4986295.1"/>
    </source>
</evidence>
<keyword evidence="3" id="KW-1185">Reference proteome</keyword>
<dbReference type="RefSeq" id="WP_342828118.1">
    <property type="nucleotide sequence ID" value="NZ_JBANDC010000002.1"/>
</dbReference>
<feature type="signal peptide" evidence="1">
    <location>
        <begin position="1"/>
        <end position="44"/>
    </location>
</feature>
<name>A0ABU9PQL2_9BURK</name>
<reference evidence="2 3" key="1">
    <citation type="submission" date="2024-02" db="EMBL/GenBank/DDBJ databases">
        <title>Draft genome sequence of Collimonas sp. strain H4R21, an effective mineral-weathering bacterial strain isolated from the beech rhizosphere.</title>
        <authorList>
            <person name="Morin E."/>
            <person name="Uroz S."/>
            <person name="Leveau J.H.J."/>
            <person name="Kumar R."/>
            <person name="Rey M.W."/>
            <person name="Pham J."/>
        </authorList>
    </citation>
    <scope>NUCLEOTIDE SEQUENCE [LARGE SCALE GENOMIC DNA]</scope>
    <source>
        <strain evidence="2 3">H4R21</strain>
    </source>
</reference>
<evidence type="ECO:0000256" key="1">
    <source>
        <dbReference type="SAM" id="SignalP"/>
    </source>
</evidence>
<feature type="chain" id="PRO_5047142679" description="Conjugative transfer region protein TrbK" evidence="1">
    <location>
        <begin position="45"/>
        <end position="94"/>
    </location>
</feature>
<evidence type="ECO:0008006" key="4">
    <source>
        <dbReference type="Google" id="ProtNLM"/>
    </source>
</evidence>
<organism evidence="2 3">
    <name type="scientific">Collimonas rhizosphaerae</name>
    <dbReference type="NCBI Taxonomy" id="3126357"/>
    <lineage>
        <taxon>Bacteria</taxon>
        <taxon>Pseudomonadati</taxon>
        <taxon>Pseudomonadota</taxon>
        <taxon>Betaproteobacteria</taxon>
        <taxon>Burkholderiales</taxon>
        <taxon>Oxalobacteraceae</taxon>
        <taxon>Collimonas</taxon>
    </lineage>
</organism>
<proteinExistence type="predicted"/>